<evidence type="ECO:0000313" key="4">
    <source>
        <dbReference type="Proteomes" id="UP000026961"/>
    </source>
</evidence>
<evidence type="ECO:0000256" key="2">
    <source>
        <dbReference type="SAM" id="Phobius"/>
    </source>
</evidence>
<protein>
    <recommendedName>
        <fullName evidence="5">FAE domain-containing protein</fullName>
    </recommendedName>
</protein>
<dbReference type="Gene3D" id="3.40.47.10">
    <property type="match status" value="1"/>
</dbReference>
<dbReference type="GO" id="GO:0006633">
    <property type="term" value="P:fatty acid biosynthetic process"/>
    <property type="evidence" value="ECO:0007669"/>
    <property type="project" value="InterPro"/>
</dbReference>
<dbReference type="InterPro" id="IPR016039">
    <property type="entry name" value="Thiolase-like"/>
</dbReference>
<feature type="transmembrane region" description="Helical" evidence="2">
    <location>
        <begin position="69"/>
        <end position="91"/>
    </location>
</feature>
<dbReference type="Proteomes" id="UP000026961">
    <property type="component" value="Chromosome 1"/>
</dbReference>
<reference evidence="3" key="1">
    <citation type="submission" date="2013-08" db="EMBL/GenBank/DDBJ databases">
        <title>Oryza genome evolution.</title>
        <authorList>
            <person name="Wing R.A."/>
            <person name="Panaud O."/>
            <person name="Oliveira A.C."/>
        </authorList>
    </citation>
    <scope>NUCLEOTIDE SEQUENCE</scope>
</reference>
<organism evidence="3">
    <name type="scientific">Oryza glumipatula</name>
    <dbReference type="NCBI Taxonomy" id="40148"/>
    <lineage>
        <taxon>Eukaryota</taxon>
        <taxon>Viridiplantae</taxon>
        <taxon>Streptophyta</taxon>
        <taxon>Embryophyta</taxon>
        <taxon>Tracheophyta</taxon>
        <taxon>Spermatophyta</taxon>
        <taxon>Magnoliopsida</taxon>
        <taxon>Liliopsida</taxon>
        <taxon>Poales</taxon>
        <taxon>Poaceae</taxon>
        <taxon>BOP clade</taxon>
        <taxon>Oryzoideae</taxon>
        <taxon>Oryzeae</taxon>
        <taxon>Oryzinae</taxon>
        <taxon>Oryza</taxon>
    </lineage>
</organism>
<dbReference type="Gramene" id="OGLUM01G14970.1">
    <property type="protein sequence ID" value="OGLUM01G14970.1"/>
    <property type="gene ID" value="OGLUM01G14970"/>
</dbReference>
<sequence>MAASGSRRRRCLPFLLLPSSSSSSHWYELAYAKAKGRVRRGHRVWQIGFGSGFRCNITVWRALRDVPPVYAFVTAAWPMALLGGSFAAGVARRYRRPPRCLPIHPMPPGRLQAATVASARVAVAGCWPRRRAPAASRSGAHARGEKGKREGER</sequence>
<keyword evidence="4" id="KW-1185">Reference proteome</keyword>
<keyword evidence="2" id="KW-0812">Transmembrane</keyword>
<accession>A0A0D9Y7K3</accession>
<evidence type="ECO:0000313" key="3">
    <source>
        <dbReference type="EnsemblPlants" id="OGLUM01G14970.1"/>
    </source>
</evidence>
<evidence type="ECO:0000256" key="1">
    <source>
        <dbReference type="SAM" id="MobiDB-lite"/>
    </source>
</evidence>
<dbReference type="AlphaFoldDB" id="A0A0D9Y7K3"/>
<feature type="compositionally biased region" description="Basic and acidic residues" evidence="1">
    <location>
        <begin position="142"/>
        <end position="153"/>
    </location>
</feature>
<dbReference type="GO" id="GO:0016747">
    <property type="term" value="F:acyltransferase activity, transferring groups other than amino-acyl groups"/>
    <property type="evidence" value="ECO:0007669"/>
    <property type="project" value="InterPro"/>
</dbReference>
<reference evidence="3" key="2">
    <citation type="submission" date="2015-04" db="UniProtKB">
        <authorList>
            <consortium name="EnsemblPlants"/>
        </authorList>
    </citation>
    <scope>IDENTIFICATION</scope>
</reference>
<evidence type="ECO:0008006" key="5">
    <source>
        <dbReference type="Google" id="ProtNLM"/>
    </source>
</evidence>
<dbReference type="InterPro" id="IPR012392">
    <property type="entry name" value="3-ktacl-CoA_syn"/>
</dbReference>
<dbReference type="STRING" id="40148.A0A0D9Y7K3"/>
<dbReference type="HOGENOM" id="CLU_1889086_0_0_1"/>
<dbReference type="GO" id="GO:0016020">
    <property type="term" value="C:membrane"/>
    <property type="evidence" value="ECO:0007669"/>
    <property type="project" value="InterPro"/>
</dbReference>
<name>A0A0D9Y7K3_9ORYZ</name>
<keyword evidence="2" id="KW-1133">Transmembrane helix</keyword>
<reference evidence="3" key="3">
    <citation type="submission" date="2018-05" db="EMBL/GenBank/DDBJ databases">
        <title>OgluRS3 (Oryza glumaepatula Reference Sequence Version 3).</title>
        <authorList>
            <person name="Zhang J."/>
            <person name="Kudrna D."/>
            <person name="Lee S."/>
            <person name="Talag J."/>
            <person name="Welchert J."/>
            <person name="Wing R.A."/>
        </authorList>
    </citation>
    <scope>NUCLEOTIDE SEQUENCE [LARGE SCALE GENOMIC DNA]</scope>
</reference>
<proteinExistence type="predicted"/>
<feature type="region of interest" description="Disordered" evidence="1">
    <location>
        <begin position="132"/>
        <end position="153"/>
    </location>
</feature>
<dbReference type="PANTHER" id="PTHR31561">
    <property type="entry name" value="3-KETOACYL-COA SYNTHASE"/>
    <property type="match status" value="1"/>
</dbReference>
<keyword evidence="2" id="KW-0472">Membrane</keyword>
<dbReference type="SUPFAM" id="SSF53901">
    <property type="entry name" value="Thiolase-like"/>
    <property type="match status" value="1"/>
</dbReference>
<dbReference type="EnsemblPlants" id="OGLUM01G14970.1">
    <property type="protein sequence ID" value="OGLUM01G14970.1"/>
    <property type="gene ID" value="OGLUM01G14970"/>
</dbReference>